<evidence type="ECO:0000313" key="10">
    <source>
        <dbReference type="Proteomes" id="UP000263486"/>
    </source>
</evidence>
<reference evidence="9 10" key="1">
    <citation type="submission" date="2018-08" db="EMBL/GenBank/DDBJ databases">
        <title>Draft genome sequence of Psychrilyobacter sp. strain SD5 isolated from Black Sea water.</title>
        <authorList>
            <person name="Yadav S."/>
            <person name="Villanueva L."/>
            <person name="Damste J.S.S."/>
        </authorList>
    </citation>
    <scope>NUCLEOTIDE SEQUENCE [LARGE SCALE GENOMIC DNA]</scope>
    <source>
        <strain evidence="9 10">SD5</strain>
    </source>
</reference>
<keyword evidence="3 6" id="KW-0663">Pyridoxal phosphate</keyword>
<keyword evidence="9" id="KW-0808">Transferase</keyword>
<dbReference type="InterPro" id="IPR015424">
    <property type="entry name" value="PyrdxlP-dep_Trfase"/>
</dbReference>
<dbReference type="Pfam" id="PF21478">
    <property type="entry name" value="GcvP2_C"/>
    <property type="match status" value="1"/>
</dbReference>
<evidence type="ECO:0000256" key="3">
    <source>
        <dbReference type="ARBA" id="ARBA00022898"/>
    </source>
</evidence>
<feature type="domain" description="Glycine dehydrogenase C-terminal" evidence="8">
    <location>
        <begin position="351"/>
        <end position="462"/>
    </location>
</feature>
<comment type="cofactor">
    <cofactor evidence="1 6">
        <name>pyridoxal 5'-phosphate</name>
        <dbReference type="ChEBI" id="CHEBI:597326"/>
    </cofactor>
</comment>
<dbReference type="InterPro" id="IPR015422">
    <property type="entry name" value="PyrdxlP-dep_Trfase_small"/>
</dbReference>
<comment type="caution">
    <text evidence="9">The sequence shown here is derived from an EMBL/GenBank/DDBJ whole genome shotgun (WGS) entry which is preliminary data.</text>
</comment>
<comment type="similarity">
    <text evidence="6">Belongs to the GcvP family. C-terminal subunit subfamily.</text>
</comment>
<dbReference type="RefSeq" id="WP_114642733.1">
    <property type="nucleotide sequence ID" value="NZ_JAACIO010000017.1"/>
</dbReference>
<comment type="function">
    <text evidence="2 6">The glycine cleavage system catalyzes the degradation of glycine. The P protein binds the alpha-amino group of glycine through its pyridoxal phosphate cofactor; CO(2) is released and the remaining methylamine moiety is then transferred to the lipoamide cofactor of the H protein.</text>
</comment>
<dbReference type="InterPro" id="IPR023012">
    <property type="entry name" value="GcvPB"/>
</dbReference>
<dbReference type="EC" id="1.4.4.2" evidence="6"/>
<keyword evidence="4 6" id="KW-0560">Oxidoreductase</keyword>
<evidence type="ECO:0000256" key="2">
    <source>
        <dbReference type="ARBA" id="ARBA00003788"/>
    </source>
</evidence>
<dbReference type="CDD" id="cd00613">
    <property type="entry name" value="GDC-P"/>
    <property type="match status" value="1"/>
</dbReference>
<keyword evidence="10" id="KW-1185">Reference proteome</keyword>
<dbReference type="Gene3D" id="3.90.1150.10">
    <property type="entry name" value="Aspartate Aminotransferase, domain 1"/>
    <property type="match status" value="1"/>
</dbReference>
<gene>
    <name evidence="6" type="primary">gcvPB</name>
    <name evidence="9" type="ORF">DYH56_10030</name>
</gene>
<dbReference type="Gene3D" id="3.40.640.10">
    <property type="entry name" value="Type I PLP-dependent aspartate aminotransferase-like (Major domain)"/>
    <property type="match status" value="1"/>
</dbReference>
<name>A0ABX9KGR0_9FUSO</name>
<dbReference type="InterPro" id="IPR020581">
    <property type="entry name" value="GDC_P"/>
</dbReference>
<dbReference type="NCBIfam" id="NF003346">
    <property type="entry name" value="PRK04366.1"/>
    <property type="match status" value="1"/>
</dbReference>
<sequence>MKEYNKLIFEISKKGRCGYALPELEVDNSPLDLIIPKNLLKTRDVKLPEVSENGVIRHYTRLSNKNFGLDTGFYPLGSCTMKYNPKINEVIARNPKMVNLHPYQPEESVQGALEMMHEAAEHLAEISGMDQVSLQPAAGSHGEMAGLMLIKAYHEKNGDFKRKNIIVPDSAHGTNPSSVQIVGLNVIEIKSTPEGDVDIEVLKEHLNDELAGFMLTNPSTLGIFEKNIEKISTLIHEAGGLLYYDGANMNAIMGKARPGDMGFDVMHFNLHKTFSTPHGGGGPGAGPIGFKSKLADFQPVPVIEKMNNKYRLNYDRPDSIGKVRSFYGNYGVILRAYAYILTMGGSGLETASETAVLNANYMMARLKEHYPVAVDKVCKHEFILTEPAHEKITTLDIAKRLLDFGYHPPTIYFPLIIKGAMMIEPTETESKETMDEFIETMINIRKEMEENPEAVLSAPGNTLIKRVDEGKAARDIVVTHSW</sequence>
<dbReference type="InterPro" id="IPR049315">
    <property type="entry name" value="GDC-P_N"/>
</dbReference>
<evidence type="ECO:0000256" key="6">
    <source>
        <dbReference type="HAMAP-Rule" id="MF_00713"/>
    </source>
</evidence>
<evidence type="ECO:0000313" key="9">
    <source>
        <dbReference type="EMBL" id="REI40634.1"/>
    </source>
</evidence>
<evidence type="ECO:0000256" key="4">
    <source>
        <dbReference type="ARBA" id="ARBA00023002"/>
    </source>
</evidence>
<organism evidence="9 10">
    <name type="scientific">Psychrilyobacter piezotolerans</name>
    <dbReference type="NCBI Taxonomy" id="2293438"/>
    <lineage>
        <taxon>Bacteria</taxon>
        <taxon>Fusobacteriati</taxon>
        <taxon>Fusobacteriota</taxon>
        <taxon>Fusobacteriia</taxon>
        <taxon>Fusobacteriales</taxon>
        <taxon>Fusobacteriaceae</taxon>
        <taxon>Psychrilyobacter</taxon>
    </lineage>
</organism>
<dbReference type="Gene3D" id="6.20.440.10">
    <property type="match status" value="1"/>
</dbReference>
<protein>
    <recommendedName>
        <fullName evidence="6">Probable glycine dehydrogenase (decarboxylating) subunit 2</fullName>
        <ecNumber evidence="6">1.4.4.2</ecNumber>
    </recommendedName>
    <alternativeName>
        <fullName evidence="6">Glycine cleavage system P-protein subunit 2</fullName>
    </alternativeName>
    <alternativeName>
        <fullName evidence="6">Glycine decarboxylase subunit 2</fullName>
    </alternativeName>
    <alternativeName>
        <fullName evidence="6">Glycine dehydrogenase (aminomethyl-transferring) subunit 2</fullName>
    </alternativeName>
</protein>
<dbReference type="SUPFAM" id="SSF53383">
    <property type="entry name" value="PLP-dependent transferases"/>
    <property type="match status" value="1"/>
</dbReference>
<evidence type="ECO:0000256" key="1">
    <source>
        <dbReference type="ARBA" id="ARBA00001933"/>
    </source>
</evidence>
<evidence type="ECO:0000256" key="5">
    <source>
        <dbReference type="ARBA" id="ARBA00049026"/>
    </source>
</evidence>
<dbReference type="InterPro" id="IPR049316">
    <property type="entry name" value="GDC-P_C"/>
</dbReference>
<comment type="subunit">
    <text evidence="6">The glycine cleavage system is composed of four proteins: P, T, L and H. In this organism, the P 'protein' is a heterodimer of two subunits.</text>
</comment>
<dbReference type="EMBL" id="QUAJ01000017">
    <property type="protein sequence ID" value="REI40634.1"/>
    <property type="molecule type" value="Genomic_DNA"/>
</dbReference>
<comment type="catalytic activity">
    <reaction evidence="5 6">
        <text>N(6)-[(R)-lipoyl]-L-lysyl-[glycine-cleavage complex H protein] + glycine + H(+) = N(6)-[(R)-S(8)-aminomethyldihydrolipoyl]-L-lysyl-[glycine-cleavage complex H protein] + CO2</text>
        <dbReference type="Rhea" id="RHEA:24304"/>
        <dbReference type="Rhea" id="RHEA-COMP:10494"/>
        <dbReference type="Rhea" id="RHEA-COMP:10495"/>
        <dbReference type="ChEBI" id="CHEBI:15378"/>
        <dbReference type="ChEBI" id="CHEBI:16526"/>
        <dbReference type="ChEBI" id="CHEBI:57305"/>
        <dbReference type="ChEBI" id="CHEBI:83099"/>
        <dbReference type="ChEBI" id="CHEBI:83143"/>
        <dbReference type="EC" id="1.4.4.2"/>
    </reaction>
</comment>
<dbReference type="GO" id="GO:0008483">
    <property type="term" value="F:transaminase activity"/>
    <property type="evidence" value="ECO:0007669"/>
    <property type="project" value="UniProtKB-KW"/>
</dbReference>
<dbReference type="Pfam" id="PF02347">
    <property type="entry name" value="GDC-P"/>
    <property type="match status" value="1"/>
</dbReference>
<dbReference type="HAMAP" id="MF_00713">
    <property type="entry name" value="GcvPB"/>
    <property type="match status" value="1"/>
</dbReference>
<feature type="domain" description="Glycine cleavage system P-protein N-terminal" evidence="7">
    <location>
        <begin position="34"/>
        <end position="294"/>
    </location>
</feature>
<accession>A0ABX9KGR0</accession>
<dbReference type="PANTHER" id="PTHR11773">
    <property type="entry name" value="GLYCINE DEHYDROGENASE, DECARBOXYLATING"/>
    <property type="match status" value="1"/>
</dbReference>
<evidence type="ECO:0000259" key="7">
    <source>
        <dbReference type="Pfam" id="PF02347"/>
    </source>
</evidence>
<feature type="modified residue" description="N6-(pyridoxal phosphate)lysine" evidence="6">
    <location>
        <position position="272"/>
    </location>
</feature>
<dbReference type="InterPro" id="IPR015421">
    <property type="entry name" value="PyrdxlP-dep_Trfase_major"/>
</dbReference>
<dbReference type="PANTHER" id="PTHR11773:SF1">
    <property type="entry name" value="GLYCINE DEHYDROGENASE (DECARBOXYLATING), MITOCHONDRIAL"/>
    <property type="match status" value="1"/>
</dbReference>
<keyword evidence="9" id="KW-0032">Aminotransferase</keyword>
<dbReference type="Proteomes" id="UP000263486">
    <property type="component" value="Unassembled WGS sequence"/>
</dbReference>
<evidence type="ECO:0000259" key="8">
    <source>
        <dbReference type="Pfam" id="PF21478"/>
    </source>
</evidence>
<proteinExistence type="inferred from homology"/>